<dbReference type="PROSITE" id="PS50240">
    <property type="entry name" value="TRYPSIN_DOM"/>
    <property type="match status" value="1"/>
</dbReference>
<dbReference type="PANTHER" id="PTHR24276">
    <property type="entry name" value="POLYSERASE-RELATED"/>
    <property type="match status" value="1"/>
</dbReference>
<organism evidence="3 4">
    <name type="scientific">Actinoalloteichus hoggarensis</name>
    <dbReference type="NCBI Taxonomy" id="1470176"/>
    <lineage>
        <taxon>Bacteria</taxon>
        <taxon>Bacillati</taxon>
        <taxon>Actinomycetota</taxon>
        <taxon>Actinomycetes</taxon>
        <taxon>Pseudonocardiales</taxon>
        <taxon>Pseudonocardiaceae</taxon>
        <taxon>Actinoalloteichus</taxon>
    </lineage>
</organism>
<keyword evidence="4" id="KW-1185">Reference proteome</keyword>
<dbReference type="Gene3D" id="2.40.10.10">
    <property type="entry name" value="Trypsin-like serine proteases"/>
    <property type="match status" value="1"/>
</dbReference>
<dbReference type="SMART" id="SM00020">
    <property type="entry name" value="Tryp_SPc"/>
    <property type="match status" value="1"/>
</dbReference>
<dbReference type="EMBL" id="CP022521">
    <property type="protein sequence ID" value="ASO21170.1"/>
    <property type="molecule type" value="Genomic_DNA"/>
</dbReference>
<evidence type="ECO:0000256" key="2">
    <source>
        <dbReference type="ARBA" id="ARBA00023157"/>
    </source>
</evidence>
<dbReference type="InterPro" id="IPR009003">
    <property type="entry name" value="Peptidase_S1_PA"/>
</dbReference>
<dbReference type="PRINTS" id="PR00722">
    <property type="entry name" value="CHYMOTRYPSIN"/>
</dbReference>
<proteinExistence type="inferred from homology"/>
<dbReference type="InterPro" id="IPR001314">
    <property type="entry name" value="Peptidase_S1A"/>
</dbReference>
<dbReference type="AlphaFoldDB" id="A0A221W5L0"/>
<dbReference type="InterPro" id="IPR050430">
    <property type="entry name" value="Peptidase_S1"/>
</dbReference>
<evidence type="ECO:0000313" key="3">
    <source>
        <dbReference type="EMBL" id="ASO21170.1"/>
    </source>
</evidence>
<dbReference type="Pfam" id="PF00089">
    <property type="entry name" value="Trypsin"/>
    <property type="match status" value="1"/>
</dbReference>
<keyword evidence="2" id="KW-1015">Disulfide bond</keyword>
<dbReference type="CDD" id="cd00190">
    <property type="entry name" value="Tryp_SPc"/>
    <property type="match status" value="1"/>
</dbReference>
<accession>A0A221W5L0</accession>
<sequence>MGRTRTRRQAGLIAAVCAGIMMAASTATAWAGSSSIAPEPTSGPPAETLIVGGVDADQVYSFMVSPTAGGSPYCGGTLIAPTWVVTAEHCLGPIDGVRVGSLSNTSGGETAEVIRKIPNPQADIALLELDRAVSAAPISPATSPGPVGTPLRLLGWGATCSPESCPPPPVLQQLDTSIVGFHGFYLSIDNPGGDSGACFGDSGGPAIRAVGGGWELVGVTSSGPGVCGTAPSNYTDVAQFRDWIAGHVGG</sequence>
<evidence type="ECO:0000313" key="4">
    <source>
        <dbReference type="Proteomes" id="UP000204221"/>
    </source>
</evidence>
<dbReference type="PANTHER" id="PTHR24276:SF98">
    <property type="entry name" value="FI18310P1-RELATED"/>
    <property type="match status" value="1"/>
</dbReference>
<comment type="similarity">
    <text evidence="1">Belongs to the peptidase S1 family.</text>
</comment>
<dbReference type="SUPFAM" id="SSF50494">
    <property type="entry name" value="Trypsin-like serine proteases"/>
    <property type="match status" value="1"/>
</dbReference>
<dbReference type="InterPro" id="IPR001254">
    <property type="entry name" value="Trypsin_dom"/>
</dbReference>
<dbReference type="InterPro" id="IPR043504">
    <property type="entry name" value="Peptidase_S1_PA_chymotrypsin"/>
</dbReference>
<gene>
    <name evidence="3" type="ORF">AHOG_17725</name>
</gene>
<dbReference type="GO" id="GO:0004252">
    <property type="term" value="F:serine-type endopeptidase activity"/>
    <property type="evidence" value="ECO:0007669"/>
    <property type="project" value="InterPro"/>
</dbReference>
<evidence type="ECO:0000256" key="1">
    <source>
        <dbReference type="ARBA" id="ARBA00007664"/>
    </source>
</evidence>
<dbReference type="KEGG" id="ahg:AHOG_17725"/>
<reference evidence="3 4" key="1">
    <citation type="submission" date="2017-07" db="EMBL/GenBank/DDBJ databases">
        <title>Complete genome sequence of Actinoalloteichus hoggarensis DSM 45943, type strain of Actinoalloteichus hoggarensis.</title>
        <authorList>
            <person name="Ruckert C."/>
            <person name="Nouioui I."/>
            <person name="Willmese J."/>
            <person name="van Wezel G."/>
            <person name="Klenk H.-P."/>
            <person name="Kalinowski J."/>
            <person name="Zotchev S.B."/>
        </authorList>
    </citation>
    <scope>NUCLEOTIDE SEQUENCE [LARGE SCALE GENOMIC DNA]</scope>
    <source>
        <strain evidence="3 4">DSM 45943</strain>
    </source>
</reference>
<dbReference type="GO" id="GO:0006508">
    <property type="term" value="P:proteolysis"/>
    <property type="evidence" value="ECO:0007669"/>
    <property type="project" value="InterPro"/>
</dbReference>
<dbReference type="RefSeq" id="WP_245856292.1">
    <property type="nucleotide sequence ID" value="NZ_CP022521.1"/>
</dbReference>
<protein>
    <submittedName>
        <fullName evidence="3">Putative peptidase</fullName>
    </submittedName>
</protein>
<dbReference type="Proteomes" id="UP000204221">
    <property type="component" value="Chromosome"/>
</dbReference>
<name>A0A221W5L0_9PSEU</name>